<keyword evidence="1" id="KW-0479">Metal-binding</keyword>
<name>A0AA36GTG9_CYLNA</name>
<dbReference type="EMBL" id="CATQJL010000223">
    <property type="protein sequence ID" value="CAJ0597973.1"/>
    <property type="molecule type" value="Genomic_DNA"/>
</dbReference>
<evidence type="ECO:0000313" key="3">
    <source>
        <dbReference type="EMBL" id="CAJ0597973.1"/>
    </source>
</evidence>
<evidence type="ECO:0000256" key="1">
    <source>
        <dbReference type="PROSITE-ProRule" id="PRU00042"/>
    </source>
</evidence>
<dbReference type="GO" id="GO:0008270">
    <property type="term" value="F:zinc ion binding"/>
    <property type="evidence" value="ECO:0007669"/>
    <property type="project" value="UniProtKB-KW"/>
</dbReference>
<keyword evidence="4" id="KW-1185">Reference proteome</keyword>
<organism evidence="3 4">
    <name type="scientific">Cylicocyclus nassatus</name>
    <name type="common">Nematode worm</name>
    <dbReference type="NCBI Taxonomy" id="53992"/>
    <lineage>
        <taxon>Eukaryota</taxon>
        <taxon>Metazoa</taxon>
        <taxon>Ecdysozoa</taxon>
        <taxon>Nematoda</taxon>
        <taxon>Chromadorea</taxon>
        <taxon>Rhabditida</taxon>
        <taxon>Rhabditina</taxon>
        <taxon>Rhabditomorpha</taxon>
        <taxon>Strongyloidea</taxon>
        <taxon>Strongylidae</taxon>
        <taxon>Cylicocyclus</taxon>
    </lineage>
</organism>
<reference evidence="3" key="1">
    <citation type="submission" date="2023-07" db="EMBL/GenBank/DDBJ databases">
        <authorList>
            <consortium name="CYATHOMIX"/>
        </authorList>
    </citation>
    <scope>NUCLEOTIDE SEQUENCE</scope>
    <source>
        <strain evidence="3">N/A</strain>
    </source>
</reference>
<proteinExistence type="predicted"/>
<accession>A0AA36GTG9</accession>
<feature type="domain" description="C2H2-type" evidence="2">
    <location>
        <begin position="171"/>
        <end position="199"/>
    </location>
</feature>
<dbReference type="InterPro" id="IPR036236">
    <property type="entry name" value="Znf_C2H2_sf"/>
</dbReference>
<keyword evidence="1" id="KW-0863">Zinc-finger</keyword>
<dbReference type="SUPFAM" id="SSF57667">
    <property type="entry name" value="beta-beta-alpha zinc fingers"/>
    <property type="match status" value="1"/>
</dbReference>
<gene>
    <name evidence="3" type="ORF">CYNAS_LOCUS9956</name>
</gene>
<evidence type="ECO:0000259" key="2">
    <source>
        <dbReference type="PROSITE" id="PS50157"/>
    </source>
</evidence>
<dbReference type="PROSITE" id="PS50157">
    <property type="entry name" value="ZINC_FINGER_C2H2_2"/>
    <property type="match status" value="1"/>
</dbReference>
<dbReference type="Proteomes" id="UP001176961">
    <property type="component" value="Unassembled WGS sequence"/>
</dbReference>
<keyword evidence="1" id="KW-0862">Zinc</keyword>
<dbReference type="Gene3D" id="3.30.160.60">
    <property type="entry name" value="Classic Zinc Finger"/>
    <property type="match status" value="1"/>
</dbReference>
<protein>
    <recommendedName>
        <fullName evidence="2">C2H2-type domain-containing protein</fullName>
    </recommendedName>
</protein>
<sequence length="227" mass="25681">MALASAMDKFVVVRVQDELAMKLLIDKLDDLMLSYNICSEDNLKAPCEPSCFIIEDDSPSDSVAQAATATVEVVQSGDEIDLDKLLQHTDDDDKSKSSDKPWKKYESQISMQWDGSLAMTPVTLGSGRRKVPNNIKRYRRQVCKICNSSNSVPFLRSKMLHAATHSDFKRYKCPHCDKRGASTATVTLHIKSKHPGQPPNEFLDEMNQEEYMRLLLLTEKCFDDPYV</sequence>
<evidence type="ECO:0000313" key="4">
    <source>
        <dbReference type="Proteomes" id="UP001176961"/>
    </source>
</evidence>
<comment type="caution">
    <text evidence="3">The sequence shown here is derived from an EMBL/GenBank/DDBJ whole genome shotgun (WGS) entry which is preliminary data.</text>
</comment>
<dbReference type="InterPro" id="IPR013087">
    <property type="entry name" value="Znf_C2H2_type"/>
</dbReference>
<dbReference type="AlphaFoldDB" id="A0AA36GTG9"/>